<sequence>LKSIFRKALEWDVILSNPADRYRLKGMKDPVKREIFESHELELFYKLLDHESERNRLMLLAASLGALRRGEVLGFGVDVIDFESNTVNITRSLNWDRNLKQKYLGPTKGKRDRKVIYPESFIKELRLYAFKQNELRWQFGDHWELIDNVDLLFRTSYGKIMHPQSFTNLWKKIRANMGIKEIDLHDLRHSAASYLIKTGTEMKVVQEFLGHRNIQTTMDTYVHTTPDDDSKPAKAFEKLL</sequence>
<evidence type="ECO:0000259" key="2">
    <source>
        <dbReference type="PROSITE" id="PS51898"/>
    </source>
</evidence>
<reference evidence="3" key="2">
    <citation type="submission" date="2021-09" db="EMBL/GenBank/DDBJ databases">
        <authorList>
            <person name="Gilroy R."/>
        </authorList>
    </citation>
    <scope>NUCLEOTIDE SEQUENCE</scope>
    <source>
        <strain evidence="3">CHK171-7178</strain>
    </source>
</reference>
<dbReference type="CDD" id="cd01189">
    <property type="entry name" value="INT_ICEBs1_C_like"/>
    <property type="match status" value="1"/>
</dbReference>
<proteinExistence type="predicted"/>
<dbReference type="PANTHER" id="PTHR30349:SF64">
    <property type="entry name" value="PROPHAGE INTEGRASE INTD-RELATED"/>
    <property type="match status" value="1"/>
</dbReference>
<comment type="caution">
    <text evidence="3">The sequence shown here is derived from an EMBL/GenBank/DDBJ whole genome shotgun (WGS) entry which is preliminary data.</text>
</comment>
<protein>
    <submittedName>
        <fullName evidence="3">Site-specific integrase</fullName>
    </submittedName>
</protein>
<evidence type="ECO:0000313" key="4">
    <source>
        <dbReference type="Proteomes" id="UP000698173"/>
    </source>
</evidence>
<accession>A0A921FYS7</accession>
<dbReference type="GO" id="GO:0006310">
    <property type="term" value="P:DNA recombination"/>
    <property type="evidence" value="ECO:0007669"/>
    <property type="project" value="UniProtKB-KW"/>
</dbReference>
<dbReference type="GO" id="GO:0003677">
    <property type="term" value="F:DNA binding"/>
    <property type="evidence" value="ECO:0007669"/>
    <property type="project" value="InterPro"/>
</dbReference>
<dbReference type="PANTHER" id="PTHR30349">
    <property type="entry name" value="PHAGE INTEGRASE-RELATED"/>
    <property type="match status" value="1"/>
</dbReference>
<reference evidence="3" key="1">
    <citation type="journal article" date="2021" name="PeerJ">
        <title>Extensive microbial diversity within the chicken gut microbiome revealed by metagenomics and culture.</title>
        <authorList>
            <person name="Gilroy R."/>
            <person name="Ravi A."/>
            <person name="Getino M."/>
            <person name="Pursley I."/>
            <person name="Horton D.L."/>
            <person name="Alikhan N.F."/>
            <person name="Baker D."/>
            <person name="Gharbi K."/>
            <person name="Hall N."/>
            <person name="Watson M."/>
            <person name="Adriaenssens E.M."/>
            <person name="Foster-Nyarko E."/>
            <person name="Jarju S."/>
            <person name="Secka A."/>
            <person name="Antonio M."/>
            <person name="Oren A."/>
            <person name="Chaudhuri R.R."/>
            <person name="La Ragione R."/>
            <person name="Hildebrand F."/>
            <person name="Pallen M.J."/>
        </authorList>
    </citation>
    <scope>NUCLEOTIDE SEQUENCE</scope>
    <source>
        <strain evidence="3">CHK171-7178</strain>
    </source>
</reference>
<name>A0A921FYS7_SPOPS</name>
<dbReference type="GO" id="GO:0015074">
    <property type="term" value="P:DNA integration"/>
    <property type="evidence" value="ECO:0007669"/>
    <property type="project" value="InterPro"/>
</dbReference>
<dbReference type="AlphaFoldDB" id="A0A921FYS7"/>
<dbReference type="Pfam" id="PF00589">
    <property type="entry name" value="Phage_integrase"/>
    <property type="match status" value="1"/>
</dbReference>
<dbReference type="InterPro" id="IPR002104">
    <property type="entry name" value="Integrase_catalytic"/>
</dbReference>
<dbReference type="PROSITE" id="PS51898">
    <property type="entry name" value="TYR_RECOMBINASE"/>
    <property type="match status" value="1"/>
</dbReference>
<dbReference type="SUPFAM" id="SSF56349">
    <property type="entry name" value="DNA breaking-rejoining enzymes"/>
    <property type="match status" value="1"/>
</dbReference>
<dbReference type="EMBL" id="DYWT01000114">
    <property type="protein sequence ID" value="HJF31536.1"/>
    <property type="molecule type" value="Genomic_DNA"/>
</dbReference>
<evidence type="ECO:0000256" key="1">
    <source>
        <dbReference type="ARBA" id="ARBA00023172"/>
    </source>
</evidence>
<dbReference type="InterPro" id="IPR050090">
    <property type="entry name" value="Tyrosine_recombinase_XerCD"/>
</dbReference>
<evidence type="ECO:0000313" key="3">
    <source>
        <dbReference type="EMBL" id="HJF31536.1"/>
    </source>
</evidence>
<gene>
    <name evidence="3" type="ORF">K8V56_07125</name>
</gene>
<dbReference type="Proteomes" id="UP000698173">
    <property type="component" value="Unassembled WGS sequence"/>
</dbReference>
<dbReference type="InterPro" id="IPR011010">
    <property type="entry name" value="DNA_brk_join_enz"/>
</dbReference>
<dbReference type="Gene3D" id="1.10.443.10">
    <property type="entry name" value="Intergrase catalytic core"/>
    <property type="match status" value="1"/>
</dbReference>
<organism evidence="3 4">
    <name type="scientific">Sporosarcina psychrophila</name>
    <name type="common">Bacillus psychrophilus</name>
    <dbReference type="NCBI Taxonomy" id="1476"/>
    <lineage>
        <taxon>Bacteria</taxon>
        <taxon>Bacillati</taxon>
        <taxon>Bacillota</taxon>
        <taxon>Bacilli</taxon>
        <taxon>Bacillales</taxon>
        <taxon>Caryophanaceae</taxon>
        <taxon>Sporosarcina</taxon>
    </lineage>
</organism>
<feature type="domain" description="Tyr recombinase" evidence="2">
    <location>
        <begin position="31"/>
        <end position="234"/>
    </location>
</feature>
<dbReference type="InterPro" id="IPR013762">
    <property type="entry name" value="Integrase-like_cat_sf"/>
</dbReference>
<feature type="non-terminal residue" evidence="3">
    <location>
        <position position="1"/>
    </location>
</feature>
<keyword evidence="1" id="KW-0233">DNA recombination</keyword>